<dbReference type="InterPro" id="IPR008949">
    <property type="entry name" value="Isoprenoid_synthase_dom_sf"/>
</dbReference>
<dbReference type="EMBL" id="JASJQH010006929">
    <property type="protein sequence ID" value="KAK9723256.1"/>
    <property type="molecule type" value="Genomic_DNA"/>
</dbReference>
<keyword evidence="7" id="KW-1185">Reference proteome</keyword>
<dbReference type="EC" id="2.5.1.1" evidence="6"/>
<dbReference type="Gene3D" id="1.10.600.10">
    <property type="entry name" value="Farnesyl Diphosphate Synthase"/>
    <property type="match status" value="1"/>
</dbReference>
<dbReference type="InterPro" id="IPR000092">
    <property type="entry name" value="Polyprenyl_synt"/>
</dbReference>
<dbReference type="Pfam" id="PF00348">
    <property type="entry name" value="polyprenyl_synt"/>
    <property type="match status" value="1"/>
</dbReference>
<evidence type="ECO:0000256" key="4">
    <source>
        <dbReference type="ARBA" id="ARBA00022842"/>
    </source>
</evidence>
<reference evidence="6 7" key="1">
    <citation type="submission" date="2023-04" db="EMBL/GenBank/DDBJ databases">
        <title>Genome of Basidiobolus ranarum AG-B5.</title>
        <authorList>
            <person name="Stajich J.E."/>
            <person name="Carter-House D."/>
            <person name="Gryganskyi A."/>
        </authorList>
    </citation>
    <scope>NUCLEOTIDE SEQUENCE [LARGE SCALE GENOMIC DNA]</scope>
    <source>
        <strain evidence="6 7">AG-B5</strain>
    </source>
</reference>
<dbReference type="SFLD" id="SFLDG01017">
    <property type="entry name" value="Polyprenyl_Transferase_Like"/>
    <property type="match status" value="1"/>
</dbReference>
<evidence type="ECO:0000256" key="1">
    <source>
        <dbReference type="ARBA" id="ARBA00001946"/>
    </source>
</evidence>
<dbReference type="SUPFAM" id="SSF48576">
    <property type="entry name" value="Terpenoid synthases"/>
    <property type="match status" value="1"/>
</dbReference>
<organism evidence="6 7">
    <name type="scientific">Basidiobolus ranarum</name>
    <dbReference type="NCBI Taxonomy" id="34480"/>
    <lineage>
        <taxon>Eukaryota</taxon>
        <taxon>Fungi</taxon>
        <taxon>Fungi incertae sedis</taxon>
        <taxon>Zoopagomycota</taxon>
        <taxon>Entomophthoromycotina</taxon>
        <taxon>Basidiobolomycetes</taxon>
        <taxon>Basidiobolales</taxon>
        <taxon>Basidiobolaceae</taxon>
        <taxon>Basidiobolus</taxon>
    </lineage>
</organism>
<comment type="caution">
    <text evidence="6">The sequence shown here is derived from an EMBL/GenBank/DDBJ whole genome shotgun (WGS) entry which is preliminary data.</text>
</comment>
<name>A0ABR2W8B0_9FUNG</name>
<evidence type="ECO:0000256" key="3">
    <source>
        <dbReference type="ARBA" id="ARBA00022723"/>
    </source>
</evidence>
<keyword evidence="4" id="KW-0460">Magnesium</keyword>
<comment type="similarity">
    <text evidence="5">Belongs to the FPP/GGPP synthase family.</text>
</comment>
<dbReference type="InterPro" id="IPR033749">
    <property type="entry name" value="Polyprenyl_synt_CS"/>
</dbReference>
<evidence type="ECO:0000256" key="2">
    <source>
        <dbReference type="ARBA" id="ARBA00022679"/>
    </source>
</evidence>
<dbReference type="PANTHER" id="PTHR11525">
    <property type="entry name" value="FARNESYL-PYROPHOSPHATE SYNTHETASE"/>
    <property type="match status" value="1"/>
</dbReference>
<sequence length="343" mass="39916">MAQRSTKERFTEVFPILAKDILDSLPASLPAEAKQWIKECLEYNVPGGKMNRGISVIDTLKALLRRDLTEDEFFKAAILGWAVEWLQAFFLVADDIMDQSPVRRGQPCWYKLEKIGLVAINDSFILESCIYKIFKKYFRQEKYYIELVELLQETSWKTELGQLVDLITAPEDCIDLNRFSLERHSWIVTYKTAYYSFYLPVAMGLLMAGVTDEAIFKQAEDILIPLGEHFQIHDDYIDCFEPPEVIGKVGTDIEDNKCSWLINQALKLCTPEQRKLLDENYGRKNPENVAIVKNVYNELDLKGVYKRHEDAAYDKLMELVQQVDEKQIPTEVFTSFIYKIFKR</sequence>
<dbReference type="PROSITE" id="PS00444">
    <property type="entry name" value="POLYPRENYL_SYNTHASE_2"/>
    <property type="match status" value="1"/>
</dbReference>
<accession>A0ABR2W8B0</accession>
<evidence type="ECO:0000313" key="7">
    <source>
        <dbReference type="Proteomes" id="UP001479436"/>
    </source>
</evidence>
<proteinExistence type="inferred from homology"/>
<dbReference type="Proteomes" id="UP001479436">
    <property type="component" value="Unassembled WGS sequence"/>
</dbReference>
<protein>
    <submittedName>
        <fullName evidence="6">Farnesyl pyrophosphate synthetase</fullName>
        <ecNumber evidence="6">2.5.1.1</ecNumber>
    </submittedName>
</protein>
<gene>
    <name evidence="6" type="primary">ERG20</name>
    <name evidence="6" type="ORF">K7432_002105</name>
</gene>
<keyword evidence="3" id="KW-0479">Metal-binding</keyword>
<comment type="cofactor">
    <cofactor evidence="1">
        <name>Mg(2+)</name>
        <dbReference type="ChEBI" id="CHEBI:18420"/>
    </cofactor>
</comment>
<dbReference type="SFLD" id="SFLDS00005">
    <property type="entry name" value="Isoprenoid_Synthase_Type_I"/>
    <property type="match status" value="1"/>
</dbReference>
<dbReference type="InterPro" id="IPR039702">
    <property type="entry name" value="FPS1-like"/>
</dbReference>
<dbReference type="PANTHER" id="PTHR11525:SF0">
    <property type="entry name" value="FARNESYL PYROPHOSPHATE SYNTHASE"/>
    <property type="match status" value="1"/>
</dbReference>
<dbReference type="CDD" id="cd00685">
    <property type="entry name" value="Trans_IPPS_HT"/>
    <property type="match status" value="1"/>
</dbReference>
<dbReference type="PROSITE" id="PS00723">
    <property type="entry name" value="POLYPRENYL_SYNTHASE_1"/>
    <property type="match status" value="1"/>
</dbReference>
<keyword evidence="2 5" id="KW-0808">Transferase</keyword>
<evidence type="ECO:0000313" key="6">
    <source>
        <dbReference type="EMBL" id="KAK9723256.1"/>
    </source>
</evidence>
<evidence type="ECO:0000256" key="5">
    <source>
        <dbReference type="RuleBase" id="RU004466"/>
    </source>
</evidence>
<dbReference type="GO" id="GO:0004161">
    <property type="term" value="F:dimethylallyltranstransferase activity"/>
    <property type="evidence" value="ECO:0007669"/>
    <property type="project" value="UniProtKB-EC"/>
</dbReference>